<sequence>MKSLLAFQDIIGNIGAEFLDCLFPPKCLKCGFIMSGNKAFSKHFQAKIPFSFESDLTQWQYFVDSIKSCFCDRCLEYLGCCHLCPDTDFSLSSFKAPEKSGIRYAWAASRYQGIIKESIHLLKYDDKTVLANRLGKLLFFIFVRKYSGYDIDLIVPIPLYRWRMVKRGFNQSFLLVKDFQRWWFQQKGIEPNWSVNYRCLARRKNTKSQVGFTREERKLNMSNAFTVKRPDDVRKKKVLLVDDVHTTGATSSEAAVRLYDAGADCVDLLVLANA</sequence>
<dbReference type="STRING" id="1246637.MTBBW1_2130019"/>
<dbReference type="EMBL" id="FWEV01000128">
    <property type="protein sequence ID" value="SLM30124.1"/>
    <property type="molecule type" value="Genomic_DNA"/>
</dbReference>
<evidence type="ECO:0000313" key="3">
    <source>
        <dbReference type="Proteomes" id="UP000191931"/>
    </source>
</evidence>
<dbReference type="PANTHER" id="PTHR47505">
    <property type="entry name" value="DNA UTILIZATION PROTEIN YHGH"/>
    <property type="match status" value="1"/>
</dbReference>
<proteinExistence type="inferred from homology"/>
<dbReference type="SUPFAM" id="SSF53271">
    <property type="entry name" value="PRTase-like"/>
    <property type="match status" value="1"/>
</dbReference>
<dbReference type="InterPro" id="IPR029057">
    <property type="entry name" value="PRTase-like"/>
</dbReference>
<keyword evidence="3" id="KW-1185">Reference proteome</keyword>
<dbReference type="Gene3D" id="3.40.50.2020">
    <property type="match status" value="1"/>
</dbReference>
<organism evidence="2 3">
    <name type="scientific">Desulfamplus magnetovallimortis</name>
    <dbReference type="NCBI Taxonomy" id="1246637"/>
    <lineage>
        <taxon>Bacteria</taxon>
        <taxon>Pseudomonadati</taxon>
        <taxon>Thermodesulfobacteriota</taxon>
        <taxon>Desulfobacteria</taxon>
        <taxon>Desulfobacterales</taxon>
        <taxon>Desulfobacteraceae</taxon>
        <taxon>Desulfamplus</taxon>
    </lineage>
</organism>
<dbReference type="InterPro" id="IPR051910">
    <property type="entry name" value="ComF/GntX_DNA_util-trans"/>
</dbReference>
<dbReference type="PANTHER" id="PTHR47505:SF1">
    <property type="entry name" value="DNA UTILIZATION PROTEIN YHGH"/>
    <property type="match status" value="1"/>
</dbReference>
<name>A0A1W1HCA4_9BACT</name>
<dbReference type="InterPro" id="IPR000836">
    <property type="entry name" value="PRTase_dom"/>
</dbReference>
<dbReference type="AlphaFoldDB" id="A0A1W1HCA4"/>
<dbReference type="CDD" id="cd06223">
    <property type="entry name" value="PRTases_typeI"/>
    <property type="match status" value="1"/>
</dbReference>
<evidence type="ECO:0000256" key="1">
    <source>
        <dbReference type="ARBA" id="ARBA00008007"/>
    </source>
</evidence>
<gene>
    <name evidence="2" type="ORF">MTBBW1_2130019</name>
</gene>
<evidence type="ECO:0000313" key="2">
    <source>
        <dbReference type="EMBL" id="SLM30124.1"/>
    </source>
</evidence>
<protein>
    <submittedName>
        <fullName evidence="2">Putative ComF</fullName>
    </submittedName>
</protein>
<reference evidence="2 3" key="1">
    <citation type="submission" date="2017-03" db="EMBL/GenBank/DDBJ databases">
        <authorList>
            <person name="Afonso C.L."/>
            <person name="Miller P.J."/>
            <person name="Scott M.A."/>
            <person name="Spackman E."/>
            <person name="Goraichik I."/>
            <person name="Dimitrov K.M."/>
            <person name="Suarez D.L."/>
            <person name="Swayne D.E."/>
        </authorList>
    </citation>
    <scope>NUCLEOTIDE SEQUENCE [LARGE SCALE GENOMIC DNA]</scope>
    <source>
        <strain evidence="2">PRJEB14757</strain>
    </source>
</reference>
<dbReference type="Proteomes" id="UP000191931">
    <property type="component" value="Unassembled WGS sequence"/>
</dbReference>
<comment type="similarity">
    <text evidence="1">Belongs to the ComF/GntX family.</text>
</comment>
<accession>A0A1W1HCA4</accession>